<sequence>MTAAGKSCCFIKRQLRGACALSPQQLDGRAAALPDQTEPQTEQQPAPVQAEQPQSAQEPAAPQPEQDAAQQAEAARRKEVEQLWREIQLLALRAENLEASGRYDEAAELLSAAIARLQTRPHDDLDMVPLRQLLWDMLHAAGRYEEALAQAQAVHEAITAAYGVGSAEAHLVAVRLGISSAACDQPGPALRLIHDAVRVLEHNLGGMLERGQELAAAAAAEGASEENQQELEVLQRAIDKVAAAMGEGNFYGGLITMHFAAQEGQQQGVINGWEELESLIIHGFCGIMAAEAAVQAGNMLHTALRDHDGLTEALSDDPLLGRLVKQQNERVHDAAKQGLDHPLLQ</sequence>
<dbReference type="SUPFAM" id="SSF48452">
    <property type="entry name" value="TPR-like"/>
    <property type="match status" value="1"/>
</dbReference>
<name>A0A9D4TL67_CHLVU</name>
<dbReference type="EMBL" id="SIDB01000009">
    <property type="protein sequence ID" value="KAI3428626.1"/>
    <property type="molecule type" value="Genomic_DNA"/>
</dbReference>
<evidence type="ECO:0000256" key="2">
    <source>
        <dbReference type="SAM" id="MobiDB-lite"/>
    </source>
</evidence>
<evidence type="ECO:0000313" key="3">
    <source>
        <dbReference type="EMBL" id="KAI3428626.1"/>
    </source>
</evidence>
<dbReference type="Proteomes" id="UP001055712">
    <property type="component" value="Unassembled WGS sequence"/>
</dbReference>
<dbReference type="OrthoDB" id="513191at2759"/>
<reference evidence="3" key="2">
    <citation type="submission" date="2020-11" db="EMBL/GenBank/DDBJ databases">
        <authorList>
            <person name="Cecchin M."/>
            <person name="Marcolungo L."/>
            <person name="Rossato M."/>
            <person name="Girolomoni L."/>
            <person name="Cosentino E."/>
            <person name="Cuine S."/>
            <person name="Li-Beisson Y."/>
            <person name="Delledonne M."/>
            <person name="Ballottari M."/>
        </authorList>
    </citation>
    <scope>NUCLEOTIDE SEQUENCE</scope>
    <source>
        <strain evidence="3">211/11P</strain>
        <tissue evidence="3">Whole cell</tissue>
    </source>
</reference>
<evidence type="ECO:0000256" key="1">
    <source>
        <dbReference type="SAM" id="Coils"/>
    </source>
</evidence>
<gene>
    <name evidence="3" type="ORF">D9Q98_007449</name>
</gene>
<evidence type="ECO:0000313" key="4">
    <source>
        <dbReference type="Proteomes" id="UP001055712"/>
    </source>
</evidence>
<organism evidence="3 4">
    <name type="scientific">Chlorella vulgaris</name>
    <name type="common">Green alga</name>
    <dbReference type="NCBI Taxonomy" id="3077"/>
    <lineage>
        <taxon>Eukaryota</taxon>
        <taxon>Viridiplantae</taxon>
        <taxon>Chlorophyta</taxon>
        <taxon>core chlorophytes</taxon>
        <taxon>Trebouxiophyceae</taxon>
        <taxon>Chlorellales</taxon>
        <taxon>Chlorellaceae</taxon>
        <taxon>Chlorella clade</taxon>
        <taxon>Chlorella</taxon>
    </lineage>
</organism>
<dbReference type="Gene3D" id="1.25.40.10">
    <property type="entry name" value="Tetratricopeptide repeat domain"/>
    <property type="match status" value="1"/>
</dbReference>
<reference evidence="3" key="1">
    <citation type="journal article" date="2019" name="Plant J.">
        <title>Chlorella vulgaris genome assembly and annotation reveals the molecular basis for metabolic acclimation to high light conditions.</title>
        <authorList>
            <person name="Cecchin M."/>
            <person name="Marcolungo L."/>
            <person name="Rossato M."/>
            <person name="Girolomoni L."/>
            <person name="Cosentino E."/>
            <person name="Cuine S."/>
            <person name="Li-Beisson Y."/>
            <person name="Delledonne M."/>
            <person name="Ballottari M."/>
        </authorList>
    </citation>
    <scope>NUCLEOTIDE SEQUENCE</scope>
    <source>
        <strain evidence="3">211/11P</strain>
    </source>
</reference>
<dbReference type="InterPro" id="IPR011990">
    <property type="entry name" value="TPR-like_helical_dom_sf"/>
</dbReference>
<dbReference type="AlphaFoldDB" id="A0A9D4TL67"/>
<protein>
    <submittedName>
        <fullName evidence="3">Uncharacterized protein</fullName>
    </submittedName>
</protein>
<keyword evidence="4" id="KW-1185">Reference proteome</keyword>
<accession>A0A9D4TL67</accession>
<feature type="coiled-coil region" evidence="1">
    <location>
        <begin position="217"/>
        <end position="244"/>
    </location>
</feature>
<keyword evidence="1" id="KW-0175">Coiled coil</keyword>
<feature type="compositionally biased region" description="Low complexity" evidence="2">
    <location>
        <begin position="34"/>
        <end position="73"/>
    </location>
</feature>
<comment type="caution">
    <text evidence="3">The sequence shown here is derived from an EMBL/GenBank/DDBJ whole genome shotgun (WGS) entry which is preliminary data.</text>
</comment>
<feature type="region of interest" description="Disordered" evidence="2">
    <location>
        <begin position="29"/>
        <end position="77"/>
    </location>
</feature>
<proteinExistence type="predicted"/>